<evidence type="ECO:0000313" key="2">
    <source>
        <dbReference type="EnsemblPlants" id="Zm00001eb285270_P001"/>
    </source>
</evidence>
<keyword evidence="3" id="KW-1185">Reference proteome</keyword>
<name>A0A804UBG5_MAIZE</name>
<evidence type="ECO:0000313" key="3">
    <source>
        <dbReference type="Proteomes" id="UP000007305"/>
    </source>
</evidence>
<reference evidence="3" key="1">
    <citation type="journal article" date="2009" name="Science">
        <title>The B73 maize genome: complexity, diversity, and dynamics.</title>
        <authorList>
            <person name="Schnable P.S."/>
            <person name="Ware D."/>
            <person name="Fulton R.S."/>
            <person name="Stein J.C."/>
            <person name="Wei F."/>
            <person name="Pasternak S."/>
            <person name="Liang C."/>
            <person name="Zhang J."/>
            <person name="Fulton L."/>
            <person name="Graves T.A."/>
            <person name="Minx P."/>
            <person name="Reily A.D."/>
            <person name="Courtney L."/>
            <person name="Kruchowski S.S."/>
            <person name="Tomlinson C."/>
            <person name="Strong C."/>
            <person name="Delehaunty K."/>
            <person name="Fronick C."/>
            <person name="Courtney B."/>
            <person name="Rock S.M."/>
            <person name="Belter E."/>
            <person name="Du F."/>
            <person name="Kim K."/>
            <person name="Abbott R.M."/>
            <person name="Cotton M."/>
            <person name="Levy A."/>
            <person name="Marchetto P."/>
            <person name="Ochoa K."/>
            <person name="Jackson S.M."/>
            <person name="Gillam B."/>
            <person name="Chen W."/>
            <person name="Yan L."/>
            <person name="Higginbotham J."/>
            <person name="Cardenas M."/>
            <person name="Waligorski J."/>
            <person name="Applebaum E."/>
            <person name="Phelps L."/>
            <person name="Falcone J."/>
            <person name="Kanchi K."/>
            <person name="Thane T."/>
            <person name="Scimone A."/>
            <person name="Thane N."/>
            <person name="Henke J."/>
            <person name="Wang T."/>
            <person name="Ruppert J."/>
            <person name="Shah N."/>
            <person name="Rotter K."/>
            <person name="Hodges J."/>
            <person name="Ingenthron E."/>
            <person name="Cordes M."/>
            <person name="Kohlberg S."/>
            <person name="Sgro J."/>
            <person name="Delgado B."/>
            <person name="Mead K."/>
            <person name="Chinwalla A."/>
            <person name="Leonard S."/>
            <person name="Crouse K."/>
            <person name="Collura K."/>
            <person name="Kudrna D."/>
            <person name="Currie J."/>
            <person name="He R."/>
            <person name="Angelova A."/>
            <person name="Rajasekar S."/>
            <person name="Mueller T."/>
            <person name="Lomeli R."/>
            <person name="Scara G."/>
            <person name="Ko A."/>
            <person name="Delaney K."/>
            <person name="Wissotski M."/>
            <person name="Lopez G."/>
            <person name="Campos D."/>
            <person name="Braidotti M."/>
            <person name="Ashley E."/>
            <person name="Golser W."/>
            <person name="Kim H."/>
            <person name="Lee S."/>
            <person name="Lin J."/>
            <person name="Dujmic Z."/>
            <person name="Kim W."/>
            <person name="Talag J."/>
            <person name="Zuccolo A."/>
            <person name="Fan C."/>
            <person name="Sebastian A."/>
            <person name="Kramer M."/>
            <person name="Spiegel L."/>
            <person name="Nascimento L."/>
            <person name="Zutavern T."/>
            <person name="Miller B."/>
            <person name="Ambroise C."/>
            <person name="Muller S."/>
            <person name="Spooner W."/>
            <person name="Narechania A."/>
            <person name="Ren L."/>
            <person name="Wei S."/>
            <person name="Kumari S."/>
            <person name="Faga B."/>
            <person name="Levy M.J."/>
            <person name="McMahan L."/>
            <person name="Van Buren P."/>
            <person name="Vaughn M.W."/>
            <person name="Ying K."/>
            <person name="Yeh C.-T."/>
            <person name="Emrich S.J."/>
            <person name="Jia Y."/>
            <person name="Kalyanaraman A."/>
            <person name="Hsia A.-P."/>
            <person name="Barbazuk W.B."/>
            <person name="Baucom R.S."/>
            <person name="Brutnell T.P."/>
            <person name="Carpita N.C."/>
            <person name="Chaparro C."/>
            <person name="Chia J.-M."/>
            <person name="Deragon J.-M."/>
            <person name="Estill J.C."/>
            <person name="Fu Y."/>
            <person name="Jeddeloh J.A."/>
            <person name="Han Y."/>
            <person name="Lee H."/>
            <person name="Li P."/>
            <person name="Lisch D.R."/>
            <person name="Liu S."/>
            <person name="Liu Z."/>
            <person name="Nagel D.H."/>
            <person name="McCann M.C."/>
            <person name="SanMiguel P."/>
            <person name="Myers A.M."/>
            <person name="Nettleton D."/>
            <person name="Nguyen J."/>
            <person name="Penning B.W."/>
            <person name="Ponnala L."/>
            <person name="Schneider K.L."/>
            <person name="Schwartz D.C."/>
            <person name="Sharma A."/>
            <person name="Soderlund C."/>
            <person name="Springer N.M."/>
            <person name="Sun Q."/>
            <person name="Wang H."/>
            <person name="Waterman M."/>
            <person name="Westerman R."/>
            <person name="Wolfgruber T.K."/>
            <person name="Yang L."/>
            <person name="Yu Y."/>
            <person name="Zhang L."/>
            <person name="Zhou S."/>
            <person name="Zhu Q."/>
            <person name="Bennetzen J.L."/>
            <person name="Dawe R.K."/>
            <person name="Jiang J."/>
            <person name="Jiang N."/>
            <person name="Presting G.G."/>
            <person name="Wessler S.R."/>
            <person name="Aluru S."/>
            <person name="Martienssen R.A."/>
            <person name="Clifton S.W."/>
            <person name="McCombie W.R."/>
            <person name="Wing R.A."/>
            <person name="Wilson R.K."/>
        </authorList>
    </citation>
    <scope>NUCLEOTIDE SEQUENCE [LARGE SCALE GENOMIC DNA]</scope>
    <source>
        <strain evidence="3">cv. B73</strain>
    </source>
</reference>
<reference evidence="2" key="2">
    <citation type="submission" date="2019-07" db="EMBL/GenBank/DDBJ databases">
        <authorList>
            <person name="Seetharam A."/>
            <person name="Woodhouse M."/>
            <person name="Cannon E."/>
        </authorList>
    </citation>
    <scope>NUCLEOTIDE SEQUENCE [LARGE SCALE GENOMIC DNA]</scope>
    <source>
        <strain evidence="2">cv. B73</strain>
    </source>
</reference>
<dbReference type="EnsemblPlants" id="Zm00001eb285270_T001">
    <property type="protein sequence ID" value="Zm00001eb285270_P001"/>
    <property type="gene ID" value="Zm00001eb285270"/>
</dbReference>
<dbReference type="Proteomes" id="UP000007305">
    <property type="component" value="Chromosome 6"/>
</dbReference>
<sequence length="144" mass="15626">MSLPPSARPSPQRHHHPLRSARDSWDHGTSTRSTSVGSPTPIRTIDSRHHPRPLPRQHHHPRRVMLPQHPPGETSCNSALGTPLTIHPRRPACAPPHRSPLPSAQIHGRCFPPPIATASRSCDSTSTSTHSGVPSSMTSPLTLP</sequence>
<feature type="compositionally biased region" description="Basic residues" evidence="1">
    <location>
        <begin position="49"/>
        <end position="63"/>
    </location>
</feature>
<organism evidence="2 3">
    <name type="scientific">Zea mays</name>
    <name type="common">Maize</name>
    <dbReference type="NCBI Taxonomy" id="4577"/>
    <lineage>
        <taxon>Eukaryota</taxon>
        <taxon>Viridiplantae</taxon>
        <taxon>Streptophyta</taxon>
        <taxon>Embryophyta</taxon>
        <taxon>Tracheophyta</taxon>
        <taxon>Spermatophyta</taxon>
        <taxon>Magnoliopsida</taxon>
        <taxon>Liliopsida</taxon>
        <taxon>Poales</taxon>
        <taxon>Poaceae</taxon>
        <taxon>PACMAD clade</taxon>
        <taxon>Panicoideae</taxon>
        <taxon>Andropogonodae</taxon>
        <taxon>Andropogoneae</taxon>
        <taxon>Tripsacinae</taxon>
        <taxon>Zea</taxon>
    </lineage>
</organism>
<dbReference type="InParanoid" id="A0A804UBG5"/>
<dbReference type="Gramene" id="Zm00001eb285270_T001">
    <property type="protein sequence ID" value="Zm00001eb285270_P001"/>
    <property type="gene ID" value="Zm00001eb285270"/>
</dbReference>
<protein>
    <submittedName>
        <fullName evidence="2">Uncharacterized protein</fullName>
    </submittedName>
</protein>
<feature type="compositionally biased region" description="Polar residues" evidence="1">
    <location>
        <begin position="118"/>
        <end position="144"/>
    </location>
</feature>
<feature type="compositionally biased region" description="Polar residues" evidence="1">
    <location>
        <begin position="27"/>
        <end position="38"/>
    </location>
</feature>
<accession>A0A804UBG5</accession>
<dbReference type="AlphaFoldDB" id="A0A804UBG5"/>
<feature type="region of interest" description="Disordered" evidence="1">
    <location>
        <begin position="1"/>
        <end position="144"/>
    </location>
</feature>
<evidence type="ECO:0000256" key="1">
    <source>
        <dbReference type="SAM" id="MobiDB-lite"/>
    </source>
</evidence>
<proteinExistence type="predicted"/>
<reference evidence="2" key="3">
    <citation type="submission" date="2021-05" db="UniProtKB">
        <authorList>
            <consortium name="EnsemblPlants"/>
        </authorList>
    </citation>
    <scope>IDENTIFICATION</scope>
    <source>
        <strain evidence="2">cv. B73</strain>
    </source>
</reference>